<name>A0AA36AWF8_OCTVU</name>
<keyword evidence="3" id="KW-1185">Reference proteome</keyword>
<dbReference type="AlphaFoldDB" id="A0AA36AWF8"/>
<dbReference type="EMBL" id="OX597818">
    <property type="protein sequence ID" value="CAI9722816.1"/>
    <property type="molecule type" value="Genomic_DNA"/>
</dbReference>
<gene>
    <name evidence="2" type="ORF">OCTVUL_1B006327</name>
</gene>
<feature type="compositionally biased region" description="Basic and acidic residues" evidence="1">
    <location>
        <begin position="48"/>
        <end position="59"/>
    </location>
</feature>
<evidence type="ECO:0000313" key="3">
    <source>
        <dbReference type="Proteomes" id="UP001162480"/>
    </source>
</evidence>
<organism evidence="2 3">
    <name type="scientific">Octopus vulgaris</name>
    <name type="common">Common octopus</name>
    <dbReference type="NCBI Taxonomy" id="6645"/>
    <lineage>
        <taxon>Eukaryota</taxon>
        <taxon>Metazoa</taxon>
        <taxon>Spiralia</taxon>
        <taxon>Lophotrochozoa</taxon>
        <taxon>Mollusca</taxon>
        <taxon>Cephalopoda</taxon>
        <taxon>Coleoidea</taxon>
        <taxon>Octopodiformes</taxon>
        <taxon>Octopoda</taxon>
        <taxon>Incirrata</taxon>
        <taxon>Octopodidae</taxon>
        <taxon>Octopus</taxon>
    </lineage>
</organism>
<dbReference type="Proteomes" id="UP001162480">
    <property type="component" value="Chromosome 5"/>
</dbReference>
<feature type="region of interest" description="Disordered" evidence="1">
    <location>
        <begin position="24"/>
        <end position="64"/>
    </location>
</feature>
<accession>A0AA36AWF8</accession>
<sequence length="129" mass="15034">MHPPRKYPAYNDSCNKKEHWKKFCRQRNKQNRTRQENGNRKRARKKFHDIESSNKAHTDSEEENCDPYHCIQISSMRNEAFATLDIIYPLKEKGLVGEAKAAGTTFCSDFKIGVGKEKKTQLMGHCIMK</sequence>
<evidence type="ECO:0000256" key="1">
    <source>
        <dbReference type="SAM" id="MobiDB-lite"/>
    </source>
</evidence>
<protein>
    <submittedName>
        <fullName evidence="2">Uncharacterized protein</fullName>
    </submittedName>
</protein>
<evidence type="ECO:0000313" key="2">
    <source>
        <dbReference type="EMBL" id="CAI9722816.1"/>
    </source>
</evidence>
<proteinExistence type="predicted"/>
<reference evidence="2" key="1">
    <citation type="submission" date="2023-08" db="EMBL/GenBank/DDBJ databases">
        <authorList>
            <person name="Alioto T."/>
            <person name="Alioto T."/>
            <person name="Gomez Garrido J."/>
        </authorList>
    </citation>
    <scope>NUCLEOTIDE SEQUENCE</scope>
</reference>